<feature type="compositionally biased region" description="Basic residues" evidence="2">
    <location>
        <begin position="293"/>
        <end position="302"/>
    </location>
</feature>
<feature type="compositionally biased region" description="Gly residues" evidence="2">
    <location>
        <begin position="527"/>
        <end position="536"/>
    </location>
</feature>
<evidence type="ECO:0000313" key="5">
    <source>
        <dbReference type="Proteomes" id="UP001148018"/>
    </source>
</evidence>
<dbReference type="InterPro" id="IPR022272">
    <property type="entry name" value="Lipocalin_CS"/>
</dbReference>
<feature type="region of interest" description="Disordered" evidence="2">
    <location>
        <begin position="523"/>
        <end position="576"/>
    </location>
</feature>
<reference evidence="4" key="1">
    <citation type="submission" date="2022-07" db="EMBL/GenBank/DDBJ databases">
        <title>Chromosome-level genome of Muraenolepis orangiensis.</title>
        <authorList>
            <person name="Kim J."/>
        </authorList>
    </citation>
    <scope>NUCLEOTIDE SEQUENCE</scope>
    <source>
        <strain evidence="4">KU_S4_2022</strain>
        <tissue evidence="4">Muscle</tissue>
    </source>
</reference>
<dbReference type="Pfam" id="PF13251">
    <property type="entry name" value="DUF4042"/>
    <property type="match status" value="1"/>
</dbReference>
<dbReference type="EMBL" id="JANIIK010000115">
    <property type="protein sequence ID" value="KAJ3589800.1"/>
    <property type="molecule type" value="Genomic_DNA"/>
</dbReference>
<accession>A0A9Q0DJJ0</accession>
<comment type="caution">
    <text evidence="4">The sequence shown here is derived from an EMBL/GenBank/DDBJ whole genome shotgun (WGS) entry which is preliminary data.</text>
</comment>
<dbReference type="InterPro" id="IPR052107">
    <property type="entry name" value="HEAT6"/>
</dbReference>
<evidence type="ECO:0000259" key="3">
    <source>
        <dbReference type="Pfam" id="PF13251"/>
    </source>
</evidence>
<keyword evidence="5" id="KW-1185">Reference proteome</keyword>
<dbReference type="SUPFAM" id="SSF48371">
    <property type="entry name" value="ARM repeat"/>
    <property type="match status" value="2"/>
</dbReference>
<dbReference type="PANTHER" id="PTHR13366">
    <property type="entry name" value="MALARIA ANTIGEN-RELATED"/>
    <property type="match status" value="1"/>
</dbReference>
<name>A0A9Q0DJJ0_9TELE</name>
<organism evidence="4 5">
    <name type="scientific">Muraenolepis orangiensis</name>
    <name type="common">Patagonian moray cod</name>
    <dbReference type="NCBI Taxonomy" id="630683"/>
    <lineage>
        <taxon>Eukaryota</taxon>
        <taxon>Metazoa</taxon>
        <taxon>Chordata</taxon>
        <taxon>Craniata</taxon>
        <taxon>Vertebrata</taxon>
        <taxon>Euteleostomi</taxon>
        <taxon>Actinopterygii</taxon>
        <taxon>Neopterygii</taxon>
        <taxon>Teleostei</taxon>
        <taxon>Neoteleostei</taxon>
        <taxon>Acanthomorphata</taxon>
        <taxon>Zeiogadaria</taxon>
        <taxon>Gadariae</taxon>
        <taxon>Gadiformes</taxon>
        <taxon>Muraenolepidoidei</taxon>
        <taxon>Muraenolepididae</taxon>
        <taxon>Muraenolepis</taxon>
    </lineage>
</organism>
<protein>
    <recommendedName>
        <fullName evidence="1">HEAT repeat-containing protein 6</fullName>
    </recommendedName>
</protein>
<dbReference type="OrthoDB" id="66533at2759"/>
<evidence type="ECO:0000256" key="1">
    <source>
        <dbReference type="ARBA" id="ARBA00015263"/>
    </source>
</evidence>
<dbReference type="InterPro" id="IPR011989">
    <property type="entry name" value="ARM-like"/>
</dbReference>
<dbReference type="Pfam" id="PF13513">
    <property type="entry name" value="HEAT_EZ"/>
    <property type="match status" value="1"/>
</dbReference>
<dbReference type="PANTHER" id="PTHR13366:SF0">
    <property type="entry name" value="HEAT REPEAT-CONTAINING PROTEIN 6"/>
    <property type="match status" value="1"/>
</dbReference>
<dbReference type="InterPro" id="IPR025283">
    <property type="entry name" value="DUF4042"/>
</dbReference>
<proteinExistence type="predicted"/>
<dbReference type="AlphaFoldDB" id="A0A9Q0DJJ0"/>
<dbReference type="Proteomes" id="UP001148018">
    <property type="component" value="Unassembled WGS sequence"/>
</dbReference>
<dbReference type="Gene3D" id="1.25.10.10">
    <property type="entry name" value="Leucine-rich Repeat Variant"/>
    <property type="match status" value="2"/>
</dbReference>
<feature type="domain" description="DUF4042" evidence="3">
    <location>
        <begin position="345"/>
        <end position="517"/>
    </location>
</feature>
<evidence type="ECO:0000256" key="2">
    <source>
        <dbReference type="SAM" id="MobiDB-lite"/>
    </source>
</evidence>
<sequence length="1100" mass="120913">MAARCILPVDEDAAADSPPTTLSADALPFIPHAGDSMDPDVHFARCSSKLRSLRGDSVNLKEELNLLFDQFMSENYYWTFTPNINVNTEDVCVLLRHASALVPQSNGHLVIKFCQLVHHLLNQLKMVADEPTVHVLVNYIVRALSVCSKWTHTELLLALSTVLYRNGPQSHKHLHGLLGENGALLLFSAPSQPNMELRRVALSCMANICLGVPGQPPLEDKYRNQCYSVFHKTLQAPKPATCDELMYSAVVQVALKGMQGCLSGVKWRFGGGDEVSSLLATLKRLMFQGVPGNKKKKTRAKGKKAEVNRVDDGEEEEERAMSSSESEFSDLEGGVQSKLRLYQGRVRQRALHCLLALVRGVEKRTLYGYWTSFIPSAPMAGPPPLTLLSIVRACALQVLSAMLDGSRQFLGVAEDTASPQASFTPFSLSLATTIRELHRCLTLALLAETSSHTLTQVIKCLAYLVSNTPYKRLRPGLLSPLWRHLQLYVRHRDVNVRVSALTLYGAMVTAQAPLPEVQLLLQQPEGSGRGSGGGVGTPQDPALDWRYREGLPSPSRTPESRRRSPHIPRTPTGEEGPESIWLLQLCIQLVTESQEEQSEDEAGGGVASEPSPVLAHLVRGYFSLAQVCVRELGQMSARCLQESDPAIQLHGTKLLDGLGTGIIQQNKPDSSVPVPARLPISQVVDFWSDVLRGPLNGALQSEHHPTLQTSACDALSSILPQAFTQLDVRKSQVKAAAVRALGVYILFPCLREDVMFVADTANTILMALEDKSPNVRAKAAWSLGNLTDTLIVNMESVEVDFQEELSDMLLLKMLQSATRASADKNRIQGNSVRALGNLLHFLRSDQLTRSVFQRPLEEAVRALLQTVQSEATMKIRWNACYALGNAFRNPALPLDSAPWSSDAFSTLCSVVISCKNFKVRIKSAAALSVPACRRHYGDVDRFAGVWRSLATALEKCEETHDILEYGYCARLRKTLLQALLHLLSLSQWEDMPALGAALAGDEGRAIKDHLIRYLQGEWGDGDTDGDMGESGTEGLSLQQRTTGLQQTLARLKDLQVEGEAEGVRRERESGRERVLDYLEDLLKSSAELEFALPVSAQLGL</sequence>
<gene>
    <name evidence="4" type="ORF">NHX12_010641</name>
</gene>
<feature type="region of interest" description="Disordered" evidence="2">
    <location>
        <begin position="293"/>
        <end position="331"/>
    </location>
</feature>
<evidence type="ECO:0000313" key="4">
    <source>
        <dbReference type="EMBL" id="KAJ3589800.1"/>
    </source>
</evidence>
<dbReference type="InterPro" id="IPR016024">
    <property type="entry name" value="ARM-type_fold"/>
</dbReference>
<dbReference type="PROSITE" id="PS00213">
    <property type="entry name" value="LIPOCALIN"/>
    <property type="match status" value="1"/>
</dbReference>